<dbReference type="OrthoDB" id="1735161at2759"/>
<keyword evidence="2" id="KW-1185">Reference proteome</keyword>
<dbReference type="EMBL" id="MU091988">
    <property type="protein sequence ID" value="KAF7846740.1"/>
    <property type="molecule type" value="Genomic_DNA"/>
</dbReference>
<accession>A0A8T0CGK2</accession>
<evidence type="ECO:0000313" key="1">
    <source>
        <dbReference type="EMBL" id="KAF7846740.1"/>
    </source>
</evidence>
<dbReference type="Gramene" id="rna-gnl|WGS:JABURB|Cocit.L3838.1">
    <property type="protein sequence ID" value="cds-KAF7846740.1"/>
    <property type="gene ID" value="gene-BT93_L3838"/>
</dbReference>
<proteinExistence type="predicted"/>
<gene>
    <name evidence="1" type="ORF">BT93_L3838</name>
</gene>
<organism evidence="1 2">
    <name type="scientific">Corymbia citriodora subsp. variegata</name>
    <dbReference type="NCBI Taxonomy" id="360336"/>
    <lineage>
        <taxon>Eukaryota</taxon>
        <taxon>Viridiplantae</taxon>
        <taxon>Streptophyta</taxon>
        <taxon>Embryophyta</taxon>
        <taxon>Tracheophyta</taxon>
        <taxon>Spermatophyta</taxon>
        <taxon>Magnoliopsida</taxon>
        <taxon>eudicotyledons</taxon>
        <taxon>Gunneridae</taxon>
        <taxon>Pentapetalae</taxon>
        <taxon>rosids</taxon>
        <taxon>malvids</taxon>
        <taxon>Myrtales</taxon>
        <taxon>Myrtaceae</taxon>
        <taxon>Myrtoideae</taxon>
        <taxon>Eucalypteae</taxon>
        <taxon>Corymbia</taxon>
    </lineage>
</organism>
<name>A0A8T0CGK2_CORYI</name>
<sequence>MLYYIVAHSFYFLVPGWFRYIQAACATNGQGLYEGLDWLSSNITTKA</sequence>
<dbReference type="Proteomes" id="UP000806378">
    <property type="component" value="Unassembled WGS sequence"/>
</dbReference>
<reference evidence="1" key="1">
    <citation type="submission" date="2020-05" db="EMBL/GenBank/DDBJ databases">
        <title>WGS assembly of Corymbia citriodora subspecies variegata.</title>
        <authorList>
            <person name="Barry K."/>
            <person name="Hundley H."/>
            <person name="Shu S."/>
            <person name="Jenkins J."/>
            <person name="Grimwood J."/>
            <person name="Baten A."/>
        </authorList>
    </citation>
    <scope>NUCLEOTIDE SEQUENCE</scope>
    <source>
        <strain evidence="1">CV2-018</strain>
    </source>
</reference>
<dbReference type="AlphaFoldDB" id="A0A8T0CGK2"/>
<dbReference type="InterPro" id="IPR027417">
    <property type="entry name" value="P-loop_NTPase"/>
</dbReference>
<dbReference type="Gene3D" id="3.40.50.300">
    <property type="entry name" value="P-loop containing nucleotide triphosphate hydrolases"/>
    <property type="match status" value="1"/>
</dbReference>
<evidence type="ECO:0000313" key="2">
    <source>
        <dbReference type="Proteomes" id="UP000806378"/>
    </source>
</evidence>
<comment type="caution">
    <text evidence="1">The sequence shown here is derived from an EMBL/GenBank/DDBJ whole genome shotgun (WGS) entry which is preliminary data.</text>
</comment>
<protein>
    <submittedName>
        <fullName evidence="1">Uncharacterized protein</fullName>
    </submittedName>
</protein>